<evidence type="ECO:0000256" key="1">
    <source>
        <dbReference type="SAM" id="MobiDB-lite"/>
    </source>
</evidence>
<accession>A0A2C6KXM2</accession>
<dbReference type="VEuPathDB" id="ToxoDB:CSUI_005399"/>
<gene>
    <name evidence="2" type="ORF">CSUI_005399</name>
</gene>
<dbReference type="EMBL" id="MIGC01002613">
    <property type="protein sequence ID" value="PHJ20765.1"/>
    <property type="molecule type" value="Genomic_DNA"/>
</dbReference>
<feature type="non-terminal residue" evidence="2">
    <location>
        <position position="1"/>
    </location>
</feature>
<sequence>PFLSTSASSTSKSHHHHSSSDLTASTPLIPSISSIDVSSSYDALWLPSVIDLLEARIKRLQFQAEFQAYLQYRNEASSTSRYPHKGARSCEVCPSYPSV</sequence>
<dbReference type="RefSeq" id="XP_067922451.1">
    <property type="nucleotide sequence ID" value="XM_068065575.1"/>
</dbReference>
<feature type="compositionally biased region" description="Low complexity" evidence="1">
    <location>
        <begin position="1"/>
        <end position="11"/>
    </location>
</feature>
<dbReference type="AlphaFoldDB" id="A0A2C6KXM2"/>
<keyword evidence="3" id="KW-1185">Reference proteome</keyword>
<dbReference type="GeneID" id="94428786"/>
<feature type="region of interest" description="Disordered" evidence="1">
    <location>
        <begin position="1"/>
        <end position="27"/>
    </location>
</feature>
<protein>
    <submittedName>
        <fullName evidence="2">Uncharacterized protein</fullName>
    </submittedName>
</protein>
<organism evidence="2 3">
    <name type="scientific">Cystoisospora suis</name>
    <dbReference type="NCBI Taxonomy" id="483139"/>
    <lineage>
        <taxon>Eukaryota</taxon>
        <taxon>Sar</taxon>
        <taxon>Alveolata</taxon>
        <taxon>Apicomplexa</taxon>
        <taxon>Conoidasida</taxon>
        <taxon>Coccidia</taxon>
        <taxon>Eucoccidiorida</taxon>
        <taxon>Eimeriorina</taxon>
        <taxon>Sarcocystidae</taxon>
        <taxon>Cystoisospora</taxon>
    </lineage>
</organism>
<proteinExistence type="predicted"/>
<reference evidence="2 3" key="1">
    <citation type="journal article" date="2017" name="Int. J. Parasitol.">
        <title>The genome of the protozoan parasite Cystoisospora suis and a reverse vaccinology approach to identify vaccine candidates.</title>
        <authorList>
            <person name="Palmieri N."/>
            <person name="Shrestha A."/>
            <person name="Ruttkowski B."/>
            <person name="Beck T."/>
            <person name="Vogl C."/>
            <person name="Tomley F."/>
            <person name="Blake D.P."/>
            <person name="Joachim A."/>
        </authorList>
    </citation>
    <scope>NUCLEOTIDE SEQUENCE [LARGE SCALE GENOMIC DNA]</scope>
    <source>
        <strain evidence="2 3">Wien I</strain>
    </source>
</reference>
<comment type="caution">
    <text evidence="2">The sequence shown here is derived from an EMBL/GenBank/DDBJ whole genome shotgun (WGS) entry which is preliminary data.</text>
</comment>
<evidence type="ECO:0000313" key="2">
    <source>
        <dbReference type="EMBL" id="PHJ20765.1"/>
    </source>
</evidence>
<feature type="non-terminal residue" evidence="2">
    <location>
        <position position="99"/>
    </location>
</feature>
<evidence type="ECO:0000313" key="3">
    <source>
        <dbReference type="Proteomes" id="UP000221165"/>
    </source>
</evidence>
<dbReference type="Proteomes" id="UP000221165">
    <property type="component" value="Unassembled WGS sequence"/>
</dbReference>
<name>A0A2C6KXM2_9APIC</name>